<reference evidence="1 2" key="1">
    <citation type="submission" date="2020-08" db="EMBL/GenBank/DDBJ databases">
        <title>Genomic Encyclopedia of Type Strains, Phase IV (KMG-IV): sequencing the most valuable type-strain genomes for metagenomic binning, comparative biology and taxonomic classification.</title>
        <authorList>
            <person name="Goeker M."/>
        </authorList>
    </citation>
    <scope>NUCLEOTIDE SEQUENCE [LARGE SCALE GENOMIC DNA]</scope>
    <source>
        <strain evidence="1 2">DSM 17976</strain>
    </source>
</reference>
<dbReference type="AlphaFoldDB" id="A0A7W5ZMA5"/>
<sequence length="254" mass="27182">MEKSTISETKAKGPTVPSIPSAERRLFLRHLGIFAASTTSFLMACSKSLDLSPTGGSMAHSGARVNADGSIDLGAGDIGILNYAYALEQLETAFYTVAQEKTAGLTFNELQILQEIREHELVHREFFRAVLGANAIPDLDFDFSTVNFNDRNNVFQVANILESTGVGAYNGAARYIKNADIIGIAGKIVSVEARHASVTGHMYLPLPGSTYSFGFGTTDSNGLDIVYKPSEVLPVAQGFIKQKLSGANLPTTNA</sequence>
<dbReference type="SUPFAM" id="SSF47240">
    <property type="entry name" value="Ferritin-like"/>
    <property type="match status" value="1"/>
</dbReference>
<dbReference type="InterPro" id="IPR009078">
    <property type="entry name" value="Ferritin-like_SF"/>
</dbReference>
<dbReference type="RefSeq" id="WP_183975844.1">
    <property type="nucleotide sequence ID" value="NZ_JACIBY010000007.1"/>
</dbReference>
<dbReference type="EMBL" id="JACIBY010000007">
    <property type="protein sequence ID" value="MBB3839499.1"/>
    <property type="molecule type" value="Genomic_DNA"/>
</dbReference>
<name>A0A7W5ZMA5_9BACT</name>
<gene>
    <name evidence="1" type="ORF">FHS57_003508</name>
</gene>
<protein>
    <submittedName>
        <fullName evidence="1">Rubrerythrin</fullName>
    </submittedName>
</protein>
<evidence type="ECO:0000313" key="1">
    <source>
        <dbReference type="EMBL" id="MBB3839499.1"/>
    </source>
</evidence>
<accession>A0A7W5ZMA5</accession>
<dbReference type="Pfam" id="PF13668">
    <property type="entry name" value="Ferritin_2"/>
    <property type="match status" value="1"/>
</dbReference>
<organism evidence="1 2">
    <name type="scientific">Runella defluvii</name>
    <dbReference type="NCBI Taxonomy" id="370973"/>
    <lineage>
        <taxon>Bacteria</taxon>
        <taxon>Pseudomonadati</taxon>
        <taxon>Bacteroidota</taxon>
        <taxon>Cytophagia</taxon>
        <taxon>Cytophagales</taxon>
        <taxon>Spirosomataceae</taxon>
        <taxon>Runella</taxon>
    </lineage>
</organism>
<dbReference type="Proteomes" id="UP000541352">
    <property type="component" value="Unassembled WGS sequence"/>
</dbReference>
<evidence type="ECO:0000313" key="2">
    <source>
        <dbReference type="Proteomes" id="UP000541352"/>
    </source>
</evidence>
<proteinExistence type="predicted"/>
<dbReference type="CDD" id="cd00657">
    <property type="entry name" value="Ferritin_like"/>
    <property type="match status" value="1"/>
</dbReference>
<comment type="caution">
    <text evidence="1">The sequence shown here is derived from an EMBL/GenBank/DDBJ whole genome shotgun (WGS) entry which is preliminary data.</text>
</comment>
<keyword evidence="2" id="KW-1185">Reference proteome</keyword>